<name>A0A498PXU5_9MYCO</name>
<keyword evidence="2" id="KW-1185">Reference proteome</keyword>
<dbReference type="Proteomes" id="UP000273307">
    <property type="component" value="Unassembled WGS sequence"/>
</dbReference>
<dbReference type="RefSeq" id="WP_122495392.1">
    <property type="nucleotide sequence ID" value="NZ_UPHP01000037.1"/>
</dbReference>
<dbReference type="EMBL" id="UPHP01000037">
    <property type="protein sequence ID" value="VBA36550.1"/>
    <property type="molecule type" value="Genomic_DNA"/>
</dbReference>
<dbReference type="OrthoDB" id="4144896at2"/>
<reference evidence="1 2" key="1">
    <citation type="submission" date="2018-09" db="EMBL/GenBank/DDBJ databases">
        <authorList>
            <person name="Tagini F."/>
        </authorList>
    </citation>
    <scope>NUCLEOTIDE SEQUENCE [LARGE SCALE GENOMIC DNA]</scope>
    <source>
        <strain evidence="1 2">MK136</strain>
    </source>
</reference>
<protein>
    <recommendedName>
        <fullName evidence="3">IrrE N-terminal-like domain-containing protein</fullName>
    </recommendedName>
</protein>
<proteinExistence type="predicted"/>
<evidence type="ECO:0000313" key="1">
    <source>
        <dbReference type="EMBL" id="VBA36550.1"/>
    </source>
</evidence>
<accession>A0A498PXU5</accession>
<dbReference type="AlphaFoldDB" id="A0A498PXU5"/>
<evidence type="ECO:0008006" key="3">
    <source>
        <dbReference type="Google" id="ProtNLM"/>
    </source>
</evidence>
<gene>
    <name evidence="1" type="ORF">LAUMK136_01444</name>
</gene>
<evidence type="ECO:0000313" key="2">
    <source>
        <dbReference type="Proteomes" id="UP000273307"/>
    </source>
</evidence>
<organism evidence="1 2">
    <name type="scientific">Mycobacterium attenuatum</name>
    <dbReference type="NCBI Taxonomy" id="2341086"/>
    <lineage>
        <taxon>Bacteria</taxon>
        <taxon>Bacillati</taxon>
        <taxon>Actinomycetota</taxon>
        <taxon>Actinomycetes</taxon>
        <taxon>Mycobacteriales</taxon>
        <taxon>Mycobacteriaceae</taxon>
        <taxon>Mycobacterium</taxon>
    </lineage>
</organism>
<sequence>MTVPDGELLALARALPIPVPWNRDVFIDNLAAQRGRRIRLIPTDTSAFTESPCGVWLIRDDDDLIFHQSGTSDYHIDQIVCHEVGHMMLGHGLDQEIGTYRTLDFDPWRKVLPDIDPATVHAILTRKDYGSGQERDAEMFANMLMIAAAEASERSSAMMSSVFFSRAT</sequence>